<dbReference type="GO" id="GO:0008270">
    <property type="term" value="F:zinc ion binding"/>
    <property type="evidence" value="ECO:0007669"/>
    <property type="project" value="UniProtKB-UniRule"/>
</dbReference>
<evidence type="ECO:0000256" key="6">
    <source>
        <dbReference type="HAMAP-Rule" id="MF_01871"/>
    </source>
</evidence>
<dbReference type="EMBL" id="JACSIT010000153">
    <property type="protein sequence ID" value="MBC6996606.1"/>
    <property type="molecule type" value="Genomic_DNA"/>
</dbReference>
<dbReference type="HAMAP" id="MF_01871">
    <property type="entry name" value="DabA"/>
    <property type="match status" value="1"/>
</dbReference>
<evidence type="ECO:0000256" key="5">
    <source>
        <dbReference type="ARBA" id="ARBA00023136"/>
    </source>
</evidence>
<keyword evidence="8" id="KW-1185">Reference proteome</keyword>
<comment type="subcellular location">
    <subcellularLocation>
        <location evidence="6">Cell membrane</location>
        <topology evidence="6">Peripheral membrane protein</topology>
    </subcellularLocation>
</comment>
<keyword evidence="2 6" id="KW-1003">Cell membrane</keyword>
<comment type="cofactor">
    <cofactor evidence="6">
        <name>Zn(2+)</name>
        <dbReference type="ChEBI" id="CHEBI:29105"/>
    </cofactor>
</comment>
<dbReference type="PANTHER" id="PTHR38344:SF1">
    <property type="entry name" value="INORGANIC CARBON TRANSPORTER SUBUNIT DABA-RELATED"/>
    <property type="match status" value="1"/>
</dbReference>
<organism evidence="7 8">
    <name type="scientific">Neolewinella lacunae</name>
    <dbReference type="NCBI Taxonomy" id="1517758"/>
    <lineage>
        <taxon>Bacteria</taxon>
        <taxon>Pseudomonadati</taxon>
        <taxon>Bacteroidota</taxon>
        <taxon>Saprospiria</taxon>
        <taxon>Saprospirales</taxon>
        <taxon>Lewinellaceae</taxon>
        <taxon>Neolewinella</taxon>
    </lineage>
</organism>
<reference evidence="7" key="1">
    <citation type="submission" date="2020-08" db="EMBL/GenBank/DDBJ databases">
        <title>Lewinella bacteria from marine environments.</title>
        <authorList>
            <person name="Zhong Y."/>
        </authorList>
    </citation>
    <scope>NUCLEOTIDE SEQUENCE</scope>
    <source>
        <strain evidence="7">KCTC 42187</strain>
    </source>
</reference>
<keyword evidence="1 6" id="KW-0813">Transport</keyword>
<dbReference type="AlphaFoldDB" id="A0A923PPQ9"/>
<keyword evidence="3 6" id="KW-0479">Metal-binding</keyword>
<evidence type="ECO:0000313" key="7">
    <source>
        <dbReference type="EMBL" id="MBC6996606.1"/>
    </source>
</evidence>
<comment type="subunit">
    <text evidence="6">Forms a complex with DabB.</text>
</comment>
<comment type="caution">
    <text evidence="7">The sequence shown here is derived from an EMBL/GenBank/DDBJ whole genome shotgun (WGS) entry which is preliminary data.</text>
</comment>
<dbReference type="Pfam" id="PF10070">
    <property type="entry name" value="DabA"/>
    <property type="match status" value="1"/>
</dbReference>
<protein>
    <recommendedName>
        <fullName evidence="6">Probable inorganic carbon transporter subunit DabA</fullName>
    </recommendedName>
</protein>
<name>A0A923PPQ9_9BACT</name>
<dbReference type="PANTHER" id="PTHR38344">
    <property type="entry name" value="UPF0753 PROTEIN AQ_863"/>
    <property type="match status" value="1"/>
</dbReference>
<feature type="binding site" evidence="6">
    <location>
        <position position="341"/>
    </location>
    <ligand>
        <name>Zn(2+)</name>
        <dbReference type="ChEBI" id="CHEBI:29105"/>
    </ligand>
</feature>
<evidence type="ECO:0000256" key="4">
    <source>
        <dbReference type="ARBA" id="ARBA00022833"/>
    </source>
</evidence>
<gene>
    <name evidence="6" type="primary">dabA</name>
    <name evidence="7" type="ORF">H9S92_20710</name>
</gene>
<evidence type="ECO:0000256" key="2">
    <source>
        <dbReference type="ARBA" id="ARBA00022475"/>
    </source>
</evidence>
<keyword evidence="4 6" id="KW-0862">Zinc</keyword>
<dbReference type="InterPro" id="IPR018752">
    <property type="entry name" value="DabA"/>
</dbReference>
<evidence type="ECO:0000256" key="3">
    <source>
        <dbReference type="ARBA" id="ARBA00022723"/>
    </source>
</evidence>
<feature type="binding site" evidence="6">
    <location>
        <position position="510"/>
    </location>
    <ligand>
        <name>Zn(2+)</name>
        <dbReference type="ChEBI" id="CHEBI:29105"/>
    </ligand>
</feature>
<accession>A0A923PPQ9</accession>
<dbReference type="GO" id="GO:0005886">
    <property type="term" value="C:plasma membrane"/>
    <property type="evidence" value="ECO:0007669"/>
    <property type="project" value="UniProtKB-SubCell"/>
</dbReference>
<evidence type="ECO:0000313" key="8">
    <source>
        <dbReference type="Proteomes" id="UP000650081"/>
    </source>
</evidence>
<dbReference type="Proteomes" id="UP000650081">
    <property type="component" value="Unassembled WGS sequence"/>
</dbReference>
<sequence>MAGKAVRSGAEEHFDAAHTLHALAHYLPSQLALKDFVHHNSLHAFQDEAFFTGIFKAAEVFGLKVTLNLNEYRRLYDLGRIRPEILHRVLVQEKGEALASIWETKLRESDYQTVYNPRIGRLRSLWQDYYAIDLDGQVQPLLFRILGSYLDQGIALWHFPFEDQGLLKAIRTVEASSYTSFFRSRRAKELLLDEGLELRQLLDLVVGNPAFYEQYLFDQQFAHKGWSGFVAAVESTPETLLYHKKISLHDLVVLELLLEIDALDTQLGSRWQALAADRTDVPESYFAPSPLDEHQEVLALWQMAFELDYYDEVLGALQHVAATPRLAAPARPSFQAMFCIDDREDSLRRHLEEVDPNCQTLGAPGFFGAAIYFQPFGGKFYQKNCPAPVTPRHLIKEIEATTERGQEHFHGKASHSFFRGALAAFSLGLWAGIRLVLDQFRPQMRPDIADAFSHMDINGKLLIENVDPGHRENGVQVGYTVAEMADVVEGLLRNVGLTEHFAPLVYVVAHGSSSANNPHHGAYDCGACSGRPGAVNARVFAFMANHAGVRSLLAQRSLHLPAGLQFIGGMHDTASDEIRWYDLEVLHPENAARHRANVGTYERALDLNARERSRRFASIDHTRDIRRVRQDIKNRSVSYFEPRAELGHGTNALCYVGSRTKIKGLFLDRRAFLQSYDYRQDPTGSTLAQVIAPLPIVCGGINLEYYFSRMDNEKMGAGTKLPYHVMGLFGVVNSADGDLRTGLPLQTVENHDPVRLLMIIEQVPDIVLDVIRANPAVYDWFAKGWIHLVALSPADGQTYLFRDGRFAPYRSLSAPRTSADIQKVIVEAPTMATNHLLDATRENLPVHVYHSK</sequence>
<feature type="binding site" evidence="6">
    <location>
        <position position="339"/>
    </location>
    <ligand>
        <name>Zn(2+)</name>
        <dbReference type="ChEBI" id="CHEBI:29105"/>
    </ligand>
</feature>
<feature type="binding site" evidence="6">
    <location>
        <position position="525"/>
    </location>
    <ligand>
        <name>Zn(2+)</name>
        <dbReference type="ChEBI" id="CHEBI:29105"/>
    </ligand>
</feature>
<comment type="function">
    <text evidence="6">Part of an energy-coupled inorganic carbon pump.</text>
</comment>
<proteinExistence type="inferred from homology"/>
<keyword evidence="5 6" id="KW-0472">Membrane</keyword>
<evidence type="ECO:0000256" key="1">
    <source>
        <dbReference type="ARBA" id="ARBA00022448"/>
    </source>
</evidence>
<comment type="similarity">
    <text evidence="6">Belongs to the inorganic carbon transporter (TC 9.A.2) DabA family.</text>
</comment>